<dbReference type="InterPro" id="IPR013368">
    <property type="entry name" value="YecD_YerC"/>
</dbReference>
<dbReference type="PANTHER" id="PTHR40080:SF1">
    <property type="entry name" value="TRPR-LIKE PROTEIN YERC_YECD"/>
    <property type="match status" value="1"/>
</dbReference>
<dbReference type="GO" id="GO:0003700">
    <property type="term" value="F:DNA-binding transcription factor activity"/>
    <property type="evidence" value="ECO:0007669"/>
    <property type="project" value="InterPro"/>
</dbReference>
<dbReference type="NCBIfam" id="TIGR02531">
    <property type="entry name" value="yecD_yerC"/>
    <property type="match status" value="1"/>
</dbReference>
<dbReference type="AlphaFoldDB" id="A0A0S7BKI5"/>
<accession>A0A0S7BKI5</accession>
<dbReference type="PANTHER" id="PTHR40080">
    <property type="entry name" value="LMO1763 PROTEIN"/>
    <property type="match status" value="1"/>
</dbReference>
<dbReference type="RefSeq" id="WP_062280804.1">
    <property type="nucleotide sequence ID" value="NZ_DF968181.1"/>
</dbReference>
<organism evidence="1">
    <name type="scientific">Flexilinea flocculi</name>
    <dbReference type="NCBI Taxonomy" id="1678840"/>
    <lineage>
        <taxon>Bacteria</taxon>
        <taxon>Bacillati</taxon>
        <taxon>Chloroflexota</taxon>
        <taxon>Anaerolineae</taxon>
        <taxon>Anaerolineales</taxon>
        <taxon>Anaerolineaceae</taxon>
        <taxon>Flexilinea</taxon>
    </lineage>
</organism>
<dbReference type="OrthoDB" id="2874807at2"/>
<dbReference type="Gene3D" id="1.10.1270.10">
    <property type="entry name" value="TrpR-like"/>
    <property type="match status" value="1"/>
</dbReference>
<keyword evidence="2" id="KW-1185">Reference proteome</keyword>
<dbReference type="PATRIC" id="fig|1678840.3.peg.2186"/>
<protein>
    <submittedName>
        <fullName evidence="1">Trp operon repressor family</fullName>
    </submittedName>
</protein>
<dbReference type="SUPFAM" id="SSF48295">
    <property type="entry name" value="TrpR-like"/>
    <property type="match status" value="1"/>
</dbReference>
<dbReference type="Proteomes" id="UP000053370">
    <property type="component" value="Unassembled WGS sequence"/>
</dbReference>
<evidence type="ECO:0000313" key="1">
    <source>
        <dbReference type="EMBL" id="GAP40826.1"/>
    </source>
</evidence>
<evidence type="ECO:0000313" key="2">
    <source>
        <dbReference type="Proteomes" id="UP000053370"/>
    </source>
</evidence>
<dbReference type="InterPro" id="IPR000831">
    <property type="entry name" value="Trp_repress"/>
</dbReference>
<dbReference type="GO" id="GO:0043565">
    <property type="term" value="F:sequence-specific DNA binding"/>
    <property type="evidence" value="ECO:0007669"/>
    <property type="project" value="InterPro"/>
</dbReference>
<dbReference type="PIRSF" id="PIRSF012508">
    <property type="entry name" value="YerC"/>
    <property type="match status" value="1"/>
</dbReference>
<sequence>MYESKIQNPETDELFQAVLALQSVEECYRFFEDLCTIKEVSEMAQRLEVAKMLRNGMTFNAIAEETGASTATIARVNKCLLYGAKGYTTILNRIDPKE</sequence>
<dbReference type="STRING" id="1678840.ATC1_13807"/>
<reference evidence="1" key="1">
    <citation type="journal article" date="2015" name="Genome Announc.">
        <title>Draft Genome Sequence of Anaerolineae Strain TC1, a Novel Isolate from a Methanogenic Wastewater Treatment System.</title>
        <authorList>
            <person name="Matsuura N."/>
            <person name="Tourlousse D.M."/>
            <person name="Sun L."/>
            <person name="Toyonaga M."/>
            <person name="Kuroda K."/>
            <person name="Ohashi A."/>
            <person name="Cruz R."/>
            <person name="Yamaguchi T."/>
            <person name="Sekiguchi Y."/>
        </authorList>
    </citation>
    <scope>NUCLEOTIDE SEQUENCE [LARGE SCALE GENOMIC DNA]</scope>
    <source>
        <strain evidence="1">TC1</strain>
    </source>
</reference>
<dbReference type="InterPro" id="IPR010921">
    <property type="entry name" value="Trp_repressor/repl_initiator"/>
</dbReference>
<gene>
    <name evidence="1" type="ORF">ATC1_13807</name>
</gene>
<name>A0A0S7BKI5_9CHLR</name>
<dbReference type="InterPro" id="IPR038116">
    <property type="entry name" value="TrpR-like_sf"/>
</dbReference>
<dbReference type="EMBL" id="DF968181">
    <property type="protein sequence ID" value="GAP40826.1"/>
    <property type="molecule type" value="Genomic_DNA"/>
</dbReference>
<proteinExistence type="predicted"/>
<dbReference type="Pfam" id="PF01371">
    <property type="entry name" value="Trp_repressor"/>
    <property type="match status" value="1"/>
</dbReference>